<dbReference type="AlphaFoldDB" id="A0A165C1Q8"/>
<protein>
    <recommendedName>
        <fullName evidence="7">Stealth protein CR3 conserved region 3 domain-containing protein</fullName>
    </recommendedName>
</protein>
<dbReference type="GO" id="GO:0005794">
    <property type="term" value="C:Golgi apparatus"/>
    <property type="evidence" value="ECO:0007669"/>
    <property type="project" value="TreeGrafter"/>
</dbReference>
<dbReference type="GO" id="GO:0003976">
    <property type="term" value="F:UDP-N-acetylglucosamine-lysosomal-enzyme N-acetylglucosaminephosphotransferase activity"/>
    <property type="evidence" value="ECO:0007669"/>
    <property type="project" value="TreeGrafter"/>
</dbReference>
<accession>A0A165C1Q8</accession>
<feature type="domain" description="Stealth protein CR2 conserved region 2" evidence="3">
    <location>
        <begin position="226"/>
        <end position="302"/>
    </location>
</feature>
<keyword evidence="6" id="KW-1185">Reference proteome</keyword>
<gene>
    <name evidence="5" type="ORF">EXIGLDRAFT_779480</name>
</gene>
<dbReference type="InterPro" id="IPR031357">
    <property type="entry name" value="Stealth_CR3"/>
</dbReference>
<dbReference type="InterPro" id="IPR021520">
    <property type="entry name" value="Stealth_CR2"/>
</dbReference>
<evidence type="ECO:0000313" key="5">
    <source>
        <dbReference type="EMBL" id="KZV81657.1"/>
    </source>
</evidence>
<feature type="domain" description="Stealth protein CR3 conserved region 3" evidence="4">
    <location>
        <begin position="354"/>
        <end position="407"/>
    </location>
</feature>
<name>A0A165C1Q8_EXIGL</name>
<evidence type="ECO:0008006" key="7">
    <source>
        <dbReference type="Google" id="ProtNLM"/>
    </source>
</evidence>
<evidence type="ECO:0000256" key="1">
    <source>
        <dbReference type="ARBA" id="ARBA00007583"/>
    </source>
</evidence>
<proteinExistence type="inferred from homology"/>
<dbReference type="PANTHER" id="PTHR24045">
    <property type="match status" value="1"/>
</dbReference>
<evidence type="ECO:0000259" key="4">
    <source>
        <dbReference type="Pfam" id="PF17102"/>
    </source>
</evidence>
<evidence type="ECO:0000313" key="6">
    <source>
        <dbReference type="Proteomes" id="UP000077266"/>
    </source>
</evidence>
<evidence type="ECO:0000256" key="2">
    <source>
        <dbReference type="ARBA" id="ARBA00022679"/>
    </source>
</evidence>
<dbReference type="Pfam" id="PF17102">
    <property type="entry name" value="Stealth_CR3"/>
    <property type="match status" value="1"/>
</dbReference>
<dbReference type="Proteomes" id="UP000077266">
    <property type="component" value="Unassembled WGS sequence"/>
</dbReference>
<dbReference type="OrthoDB" id="263283at2759"/>
<dbReference type="PANTHER" id="PTHR24045:SF0">
    <property type="entry name" value="N-ACETYLGLUCOSAMINE-1-PHOSPHOTRANSFERASE SUBUNITS ALPHA_BETA"/>
    <property type="match status" value="1"/>
</dbReference>
<dbReference type="Pfam" id="PF11380">
    <property type="entry name" value="Stealth_CR2"/>
    <property type="match status" value="1"/>
</dbReference>
<dbReference type="InParanoid" id="A0A165C1Q8"/>
<reference evidence="5 6" key="1">
    <citation type="journal article" date="2016" name="Mol. Biol. Evol.">
        <title>Comparative Genomics of Early-Diverging Mushroom-Forming Fungi Provides Insights into the Origins of Lignocellulose Decay Capabilities.</title>
        <authorList>
            <person name="Nagy L.G."/>
            <person name="Riley R."/>
            <person name="Tritt A."/>
            <person name="Adam C."/>
            <person name="Daum C."/>
            <person name="Floudas D."/>
            <person name="Sun H."/>
            <person name="Yadav J.S."/>
            <person name="Pangilinan J."/>
            <person name="Larsson K.H."/>
            <person name="Matsuura K."/>
            <person name="Barry K."/>
            <person name="Labutti K."/>
            <person name="Kuo R."/>
            <person name="Ohm R.A."/>
            <person name="Bhattacharya S.S."/>
            <person name="Shirouzu T."/>
            <person name="Yoshinaga Y."/>
            <person name="Martin F.M."/>
            <person name="Grigoriev I.V."/>
            <person name="Hibbett D.S."/>
        </authorList>
    </citation>
    <scope>NUCLEOTIDE SEQUENCE [LARGE SCALE GENOMIC DNA]</scope>
    <source>
        <strain evidence="5 6">HHB12029</strain>
    </source>
</reference>
<sequence length="702" mass="78693">MLATTGALYLWTSPQDWAALHKQSLESLRQLSFTTFSNGATCSAEPGPSSSAATDAVELVRVAADDAQYRLVHARPPATPDFRPLQTSKSLPGDCLDAFVGEGKPCGAPDAPSPTFDFVWTWSNGSEALHRAAYLAYERSTLPVGSKSIADQPSRLKLFREHDELRHSFRSVLQHFRPHVNRIHLVTGDLPVPNDEGNDTYAINTQDQESAPCPHARQTQTVPRLGQVPAWLNTSQPDGDVQIDVTHHSQYFSQYTDTVFNSLAIESQFPNLRNLHDQFIYMNDDFFFSADLIPADFATHAFGTVFRVYPSRVLQPTSFRDPSSSAQAAETVALEWSSEIISRRFGFRSRPYPSHESKAVSTPLFRELAALFPDALSQSARARVRSMTGSKVTNVHMMALYLHFVVERHREAALWSWAVARMTQIATRGEEDWAEVAWEEIGGAPRAKSINVRARRRNTLSRPHLRDVLGEEVGEYAYTAYRFSSDDGYPYASLGEKGYKAWPDMKSVTKTATHPHYGCKVERTRCFPTRDDLAAGYSPADFFQHIAFIDVTCGDCILTSLVAESGELGLNAVLPDAPEELNSTLAKTFDEPPHLPLVSDFMDGDFSVEAVVPPNADLRAWSVQLVHRYRYVIGRIFSGFSMLKNPEQAVDEFKRLEKDIKSGWMGVVCINDDIVKGAPEVDKSFREWQESHWPQPAQWEMY</sequence>
<dbReference type="STRING" id="1314781.A0A165C1Q8"/>
<organism evidence="5 6">
    <name type="scientific">Exidia glandulosa HHB12029</name>
    <dbReference type="NCBI Taxonomy" id="1314781"/>
    <lineage>
        <taxon>Eukaryota</taxon>
        <taxon>Fungi</taxon>
        <taxon>Dikarya</taxon>
        <taxon>Basidiomycota</taxon>
        <taxon>Agaricomycotina</taxon>
        <taxon>Agaricomycetes</taxon>
        <taxon>Auriculariales</taxon>
        <taxon>Exidiaceae</taxon>
        <taxon>Exidia</taxon>
    </lineage>
</organism>
<evidence type="ECO:0000259" key="3">
    <source>
        <dbReference type="Pfam" id="PF11380"/>
    </source>
</evidence>
<dbReference type="EMBL" id="KV426377">
    <property type="protein sequence ID" value="KZV81657.1"/>
    <property type="molecule type" value="Genomic_DNA"/>
</dbReference>
<dbReference type="GO" id="GO:0046835">
    <property type="term" value="P:carbohydrate phosphorylation"/>
    <property type="evidence" value="ECO:0007669"/>
    <property type="project" value="TreeGrafter"/>
</dbReference>
<comment type="similarity">
    <text evidence="1">Belongs to the stealth family.</text>
</comment>
<dbReference type="InterPro" id="IPR047141">
    <property type="entry name" value="Stealth"/>
</dbReference>
<keyword evidence="2" id="KW-0808">Transferase</keyword>